<dbReference type="Proteomes" id="UP000244225">
    <property type="component" value="Unassembled WGS sequence"/>
</dbReference>
<protein>
    <submittedName>
        <fullName evidence="7">TonB family protein</fullName>
    </submittedName>
</protein>
<keyword evidence="4 5" id="KW-0472">Membrane</keyword>
<dbReference type="InterPro" id="IPR037682">
    <property type="entry name" value="TonB_C"/>
</dbReference>
<comment type="subcellular location">
    <subcellularLocation>
        <location evidence="1">Membrane</location>
        <topology evidence="1">Single-pass membrane protein</topology>
    </subcellularLocation>
</comment>
<evidence type="ECO:0000256" key="3">
    <source>
        <dbReference type="ARBA" id="ARBA00022989"/>
    </source>
</evidence>
<dbReference type="AlphaFoldDB" id="A0A2T5YQA2"/>
<evidence type="ECO:0000256" key="1">
    <source>
        <dbReference type="ARBA" id="ARBA00004167"/>
    </source>
</evidence>
<dbReference type="Pfam" id="PF13715">
    <property type="entry name" value="CarbopepD_reg_2"/>
    <property type="match status" value="1"/>
</dbReference>
<name>A0A2T5YQA2_9BACT</name>
<comment type="caution">
    <text evidence="7">The sequence shown here is derived from an EMBL/GenBank/DDBJ whole genome shotgun (WGS) entry which is preliminary data.</text>
</comment>
<sequence length="465" mass="50149">MPRAKHHILWPDGDHPSLELLRQYQHGDLPPALHHPLERHLLGCPLCADVLEGMAAADVQQTRVAVADINKRISARVKQGKKRVLPGYWQRAAAILILAASAILVLYYNYTSQQPGPEMAQEETVVKPAAAPTVTPSPPSTAATVPDSAEVAQVPGASIAAVVLGRKYTSPVVKQDAEKVYNQEMLEEGEVICYLLAEDIERFAEETPPDRSFLAGIDDVVESKPIRFDSSEIFISKEQLPTMALAPESTDVSRALTGKAAGVTIRGINTIRPENTSNQKLITGQVLSPEGEPLPGVVVTLKNQTAAVTTDAAGKYSLPVPAGDQTLRFSYIGYETAERALSGNDTSANITLAPDQRALSEVVVTGYGTAAAPKTEPARPAAGMHKYKKYLRDNSRTVPEQGKVKVAFTVATNGRPQHLRVIKSLCAACDAEALRLVQEGPNWKPATQNGQAVPQEVKITIQFKK</sequence>
<dbReference type="Gene3D" id="2.60.40.1120">
    <property type="entry name" value="Carboxypeptidase-like, regulatory domain"/>
    <property type="match status" value="1"/>
</dbReference>
<reference evidence="7 8" key="1">
    <citation type="submission" date="2018-04" db="EMBL/GenBank/DDBJ databases">
        <title>Genomic Encyclopedia of Archaeal and Bacterial Type Strains, Phase II (KMG-II): from individual species to whole genera.</title>
        <authorList>
            <person name="Goeker M."/>
        </authorList>
    </citation>
    <scope>NUCLEOTIDE SEQUENCE [LARGE SCALE GENOMIC DNA]</scope>
    <source>
        <strain evidence="7 8">DSM 100162</strain>
    </source>
</reference>
<keyword evidence="3 5" id="KW-1133">Transmembrane helix</keyword>
<evidence type="ECO:0000313" key="7">
    <source>
        <dbReference type="EMBL" id="PTX21493.1"/>
    </source>
</evidence>
<proteinExistence type="predicted"/>
<evidence type="ECO:0000313" key="8">
    <source>
        <dbReference type="Proteomes" id="UP000244225"/>
    </source>
</evidence>
<dbReference type="PROSITE" id="PS52015">
    <property type="entry name" value="TONB_CTD"/>
    <property type="match status" value="1"/>
</dbReference>
<dbReference type="GO" id="GO:0016020">
    <property type="term" value="C:membrane"/>
    <property type="evidence" value="ECO:0007669"/>
    <property type="project" value="UniProtKB-SubCell"/>
</dbReference>
<evidence type="ECO:0000259" key="6">
    <source>
        <dbReference type="PROSITE" id="PS52015"/>
    </source>
</evidence>
<dbReference type="Pfam" id="PF03544">
    <property type="entry name" value="TonB_C"/>
    <property type="match status" value="1"/>
</dbReference>
<organism evidence="7 8">
    <name type="scientific">Pontibacter mucosus</name>
    <dbReference type="NCBI Taxonomy" id="1649266"/>
    <lineage>
        <taxon>Bacteria</taxon>
        <taxon>Pseudomonadati</taxon>
        <taxon>Bacteroidota</taxon>
        <taxon>Cytophagia</taxon>
        <taxon>Cytophagales</taxon>
        <taxon>Hymenobacteraceae</taxon>
        <taxon>Pontibacter</taxon>
    </lineage>
</organism>
<dbReference type="GO" id="GO:0055085">
    <property type="term" value="P:transmembrane transport"/>
    <property type="evidence" value="ECO:0007669"/>
    <property type="project" value="InterPro"/>
</dbReference>
<keyword evidence="8" id="KW-1185">Reference proteome</keyword>
<dbReference type="InterPro" id="IPR006260">
    <property type="entry name" value="TonB/TolA_C"/>
</dbReference>
<dbReference type="RefSeq" id="WP_108210864.1">
    <property type="nucleotide sequence ID" value="NZ_QBKI01000002.1"/>
</dbReference>
<dbReference type="SUPFAM" id="SSF49464">
    <property type="entry name" value="Carboxypeptidase regulatory domain-like"/>
    <property type="match status" value="1"/>
</dbReference>
<dbReference type="OrthoDB" id="1112758at2"/>
<dbReference type="SUPFAM" id="SSF74653">
    <property type="entry name" value="TolA/TonB C-terminal domain"/>
    <property type="match status" value="1"/>
</dbReference>
<evidence type="ECO:0000256" key="5">
    <source>
        <dbReference type="SAM" id="Phobius"/>
    </source>
</evidence>
<feature type="domain" description="TonB C-terminal" evidence="6">
    <location>
        <begin position="376"/>
        <end position="465"/>
    </location>
</feature>
<keyword evidence="2 5" id="KW-0812">Transmembrane</keyword>
<dbReference type="InterPro" id="IPR008969">
    <property type="entry name" value="CarboxyPept-like_regulatory"/>
</dbReference>
<dbReference type="Gene3D" id="3.30.1150.10">
    <property type="match status" value="1"/>
</dbReference>
<accession>A0A2T5YQA2</accession>
<dbReference type="EMBL" id="QBKI01000002">
    <property type="protein sequence ID" value="PTX21493.1"/>
    <property type="molecule type" value="Genomic_DNA"/>
</dbReference>
<evidence type="ECO:0000256" key="2">
    <source>
        <dbReference type="ARBA" id="ARBA00022692"/>
    </source>
</evidence>
<evidence type="ECO:0000256" key="4">
    <source>
        <dbReference type="ARBA" id="ARBA00023136"/>
    </source>
</evidence>
<dbReference type="NCBIfam" id="TIGR01352">
    <property type="entry name" value="tonB_Cterm"/>
    <property type="match status" value="1"/>
</dbReference>
<feature type="transmembrane region" description="Helical" evidence="5">
    <location>
        <begin position="88"/>
        <end position="110"/>
    </location>
</feature>
<gene>
    <name evidence="7" type="ORF">C8N40_102469</name>
</gene>